<dbReference type="AlphaFoldDB" id="A0A7W7LIG3"/>
<dbReference type="InterPro" id="IPR046200">
    <property type="entry name" value="DUF6233"/>
</dbReference>
<dbReference type="Pfam" id="PF19746">
    <property type="entry name" value="DUF6233"/>
    <property type="match status" value="1"/>
</dbReference>
<evidence type="ECO:0000256" key="1">
    <source>
        <dbReference type="SAM" id="MobiDB-lite"/>
    </source>
</evidence>
<organism evidence="2 3">
    <name type="scientific">Streptomyces netropsis</name>
    <name type="common">Streptoverticillium netropsis</name>
    <dbReference type="NCBI Taxonomy" id="55404"/>
    <lineage>
        <taxon>Bacteria</taxon>
        <taxon>Bacillati</taxon>
        <taxon>Actinomycetota</taxon>
        <taxon>Actinomycetes</taxon>
        <taxon>Kitasatosporales</taxon>
        <taxon>Streptomycetaceae</taxon>
        <taxon>Streptomyces</taxon>
    </lineage>
</organism>
<dbReference type="Proteomes" id="UP000556436">
    <property type="component" value="Unassembled WGS sequence"/>
</dbReference>
<evidence type="ECO:0000313" key="2">
    <source>
        <dbReference type="EMBL" id="MBB4890497.1"/>
    </source>
</evidence>
<dbReference type="RefSeq" id="WP_184739710.1">
    <property type="nucleotide sequence ID" value="NZ_BMRW01000017.1"/>
</dbReference>
<dbReference type="EMBL" id="JACHJG010000019">
    <property type="protein sequence ID" value="MBB4890497.1"/>
    <property type="molecule type" value="Genomic_DNA"/>
</dbReference>
<evidence type="ECO:0000313" key="3">
    <source>
        <dbReference type="Proteomes" id="UP000556436"/>
    </source>
</evidence>
<feature type="region of interest" description="Disordered" evidence="1">
    <location>
        <begin position="78"/>
        <end position="102"/>
    </location>
</feature>
<name>A0A7W7LIG3_STRNE</name>
<keyword evidence="3" id="KW-1185">Reference proteome</keyword>
<comment type="caution">
    <text evidence="2">The sequence shown here is derived from an EMBL/GenBank/DDBJ whole genome shotgun (WGS) entry which is preliminary data.</text>
</comment>
<protein>
    <submittedName>
        <fullName evidence="2">Uncharacterized protein</fullName>
    </submittedName>
</protein>
<reference evidence="2 3" key="1">
    <citation type="submission" date="2020-08" db="EMBL/GenBank/DDBJ databases">
        <title>Genomic Encyclopedia of Type Strains, Phase III (KMG-III): the genomes of soil and plant-associated and newly described type strains.</title>
        <authorList>
            <person name="Whitman W."/>
        </authorList>
    </citation>
    <scope>NUCLEOTIDE SEQUENCE [LARGE SCALE GENOMIC DNA]</scope>
    <source>
        <strain evidence="2 3">CECT 3265</strain>
    </source>
</reference>
<gene>
    <name evidence="2" type="ORF">FHS38_006582</name>
</gene>
<sequence length="172" mass="18804">MREEDAPAPPVRVELPDGSTATAQILAHIRLGPKGPWWCWLRLDVWSRAPVGDGTTAEPHSVLFEAPAAKITPIQGVDYSSVPRRTAPAPQRRKPAPARPPGDVEELKWWRFISRPGVHGGTLHRGDCRTSTGGALLSLREARLILDEPGVVPCPQCRPQDRVLQKPPDGTT</sequence>
<proteinExistence type="predicted"/>
<accession>A0A7W7LIG3</accession>